<keyword evidence="3" id="KW-1185">Reference proteome</keyword>
<accession>A0A8C9V465</accession>
<reference evidence="2" key="2">
    <citation type="submission" date="2025-08" db="UniProtKB">
        <authorList>
            <consortium name="Ensembl"/>
        </authorList>
    </citation>
    <scope>IDENTIFICATION</scope>
</reference>
<feature type="region of interest" description="Disordered" evidence="1">
    <location>
        <begin position="164"/>
        <end position="188"/>
    </location>
</feature>
<dbReference type="Proteomes" id="UP000694397">
    <property type="component" value="Chromosome 4"/>
</dbReference>
<proteinExistence type="predicted"/>
<name>A0A8C9V465_SCLFO</name>
<evidence type="ECO:0000256" key="1">
    <source>
        <dbReference type="SAM" id="MobiDB-lite"/>
    </source>
</evidence>
<dbReference type="OrthoDB" id="3800936at2759"/>
<dbReference type="AlphaFoldDB" id="A0A8C9V465"/>
<reference evidence="2" key="3">
    <citation type="submission" date="2025-09" db="UniProtKB">
        <authorList>
            <consortium name="Ensembl"/>
        </authorList>
    </citation>
    <scope>IDENTIFICATION</scope>
</reference>
<protein>
    <submittedName>
        <fullName evidence="2">Uncharacterized protein</fullName>
    </submittedName>
</protein>
<reference evidence="2 3" key="1">
    <citation type="submission" date="2019-04" db="EMBL/GenBank/DDBJ databases">
        <authorList>
            <consortium name="Wellcome Sanger Institute Data Sharing"/>
        </authorList>
    </citation>
    <scope>NUCLEOTIDE SEQUENCE [LARGE SCALE GENOMIC DNA]</scope>
</reference>
<dbReference type="Pfam" id="PF14709">
    <property type="entry name" value="DND1_DSRM"/>
    <property type="match status" value="1"/>
</dbReference>
<sequence>VTVLGGKLLNVNRCILGNKVKCGYKCGGLSLSWNRSAPASGCEFCLMMNFSGQNRGFVYTKYGDPQSAAVCSLHSHKLQDGIHLVVCHSTEKWQLCLEELPAGMKQQQLLQVLHGLSEGKSIAAVVLCVSHYAASMAKKVLCEEFKRKFGIVIGVKCLTFAGKPKKESEGTGKALVSPPPGFAKKAPKPCPLPHSHRVDDELLLVRSSAFSAVGHPLPPRQAAHPGREMPALDAVALLQGVCDLFNFSPPKYDVQYCYTEPGGFLCFVYQVVILGAVLPITGTAHILPGSSPGAMREEVCCIAAEHVLTSLKA</sequence>
<evidence type="ECO:0000313" key="2">
    <source>
        <dbReference type="Ensembl" id="ENSSFOP00015020122.2"/>
    </source>
</evidence>
<evidence type="ECO:0000313" key="3">
    <source>
        <dbReference type="Proteomes" id="UP000694397"/>
    </source>
</evidence>
<dbReference type="Ensembl" id="ENSSFOT00015020352.2">
    <property type="protein sequence ID" value="ENSSFOP00015020122.2"/>
    <property type="gene ID" value="ENSSFOG00015012879.2"/>
</dbReference>
<organism evidence="2 3">
    <name type="scientific">Scleropages formosus</name>
    <name type="common">Asian bonytongue</name>
    <name type="synonym">Osteoglossum formosum</name>
    <dbReference type="NCBI Taxonomy" id="113540"/>
    <lineage>
        <taxon>Eukaryota</taxon>
        <taxon>Metazoa</taxon>
        <taxon>Chordata</taxon>
        <taxon>Craniata</taxon>
        <taxon>Vertebrata</taxon>
        <taxon>Euteleostomi</taxon>
        <taxon>Actinopterygii</taxon>
        <taxon>Neopterygii</taxon>
        <taxon>Teleostei</taxon>
        <taxon>Osteoglossocephala</taxon>
        <taxon>Osteoglossomorpha</taxon>
        <taxon>Osteoglossiformes</taxon>
        <taxon>Osteoglossidae</taxon>
        <taxon>Scleropages</taxon>
    </lineage>
</organism>